<keyword evidence="2" id="KW-1185">Reference proteome</keyword>
<accession>A0A836MR24</accession>
<dbReference type="Proteomes" id="UP000027170">
    <property type="component" value="Unassembled WGS sequence"/>
</dbReference>
<organism evidence="1 2">
    <name type="scientific">Snodgrassella communis</name>
    <dbReference type="NCBI Taxonomy" id="2946699"/>
    <lineage>
        <taxon>Bacteria</taxon>
        <taxon>Pseudomonadati</taxon>
        <taxon>Pseudomonadota</taxon>
        <taxon>Betaproteobacteria</taxon>
        <taxon>Neisseriales</taxon>
        <taxon>Neisseriaceae</taxon>
        <taxon>Snodgrassella</taxon>
    </lineage>
</organism>
<dbReference type="EMBL" id="JFZV01000006">
    <property type="protein sequence ID" value="KDN14577.1"/>
    <property type="molecule type" value="Genomic_DNA"/>
</dbReference>
<proteinExistence type="predicted"/>
<evidence type="ECO:0000313" key="2">
    <source>
        <dbReference type="Proteomes" id="UP000027170"/>
    </source>
</evidence>
<protein>
    <submittedName>
        <fullName evidence="1">Uncharacterized protein</fullName>
    </submittedName>
</protein>
<dbReference type="AlphaFoldDB" id="A0A836MR24"/>
<evidence type="ECO:0000313" key="1">
    <source>
        <dbReference type="EMBL" id="KDN14577.1"/>
    </source>
</evidence>
<sequence length="38" mass="4717">MDNYIKCLWYYFIIGDNGGYQIRNDYTRLMQVVQIMYD</sequence>
<reference evidence="1 2" key="1">
    <citation type="submission" date="2014-03" db="EMBL/GenBank/DDBJ databases">
        <title>The genomes of two eusocial bee gut symbionts.</title>
        <authorList>
            <person name="Kwong W.K."/>
            <person name="Engel P."/>
            <person name="Koch H."/>
            <person name="Moran N.A."/>
        </authorList>
    </citation>
    <scope>NUCLEOTIDE SEQUENCE [LARGE SCALE GENOMIC DNA]</scope>
    <source>
        <strain evidence="2">wkB29</strain>
    </source>
</reference>
<gene>
    <name evidence="1" type="ORF">SALWKB29_1367</name>
</gene>
<name>A0A836MR24_9NEIS</name>
<comment type="caution">
    <text evidence="1">The sequence shown here is derived from an EMBL/GenBank/DDBJ whole genome shotgun (WGS) entry which is preliminary data.</text>
</comment>